<evidence type="ECO:0000313" key="7">
    <source>
        <dbReference type="EMBL" id="GBP42400.1"/>
    </source>
</evidence>
<dbReference type="InterPro" id="IPR007889">
    <property type="entry name" value="HTH_Psq"/>
</dbReference>
<dbReference type="EMBL" id="BGZK01000417">
    <property type="protein sequence ID" value="GBP42400.1"/>
    <property type="molecule type" value="Genomic_DNA"/>
</dbReference>
<evidence type="ECO:0000256" key="1">
    <source>
        <dbReference type="ARBA" id="ARBA00004123"/>
    </source>
</evidence>
<evidence type="ECO:0000256" key="3">
    <source>
        <dbReference type="ARBA" id="ARBA00023242"/>
    </source>
</evidence>
<dbReference type="GO" id="GO:0003677">
    <property type="term" value="F:DNA binding"/>
    <property type="evidence" value="ECO:0007669"/>
    <property type="project" value="UniProtKB-UniRule"/>
</dbReference>
<evidence type="ECO:0000256" key="2">
    <source>
        <dbReference type="ARBA" id="ARBA00023125"/>
    </source>
</evidence>
<keyword evidence="2 4" id="KW-0238">DNA-binding</keyword>
<gene>
    <name evidence="7" type="primary">Tigd4</name>
    <name evidence="7" type="ORF">EVAR_30033_1</name>
</gene>
<comment type="subcellular location">
    <subcellularLocation>
        <location evidence="1 4">Nucleus</location>
    </subcellularLocation>
</comment>
<feature type="domain" description="HTH CENPB-type" evidence="6">
    <location>
        <begin position="63"/>
        <end position="134"/>
    </location>
</feature>
<dbReference type="Pfam" id="PF04218">
    <property type="entry name" value="CENP-B_N"/>
    <property type="match status" value="1"/>
</dbReference>
<dbReference type="PANTHER" id="PTHR19303:SF73">
    <property type="entry name" value="PROTEIN PDC2"/>
    <property type="match status" value="1"/>
</dbReference>
<name>A0A4C1VV30_EUMVA</name>
<dbReference type="AlphaFoldDB" id="A0A4C1VV30"/>
<dbReference type="GO" id="GO:0005634">
    <property type="term" value="C:nucleus"/>
    <property type="evidence" value="ECO:0007669"/>
    <property type="project" value="UniProtKB-SubCell"/>
</dbReference>
<dbReference type="SUPFAM" id="SSF46689">
    <property type="entry name" value="Homeodomain-like"/>
    <property type="match status" value="2"/>
</dbReference>
<dbReference type="InterPro" id="IPR006600">
    <property type="entry name" value="HTH_CenpB_DNA-bd_dom"/>
</dbReference>
<dbReference type="InterPro" id="IPR050863">
    <property type="entry name" value="CenT-Element_Derived"/>
</dbReference>
<dbReference type="Gene3D" id="1.10.10.60">
    <property type="entry name" value="Homeodomain-like"/>
    <property type="match status" value="2"/>
</dbReference>
<keyword evidence="3 4" id="KW-0539">Nucleus</keyword>
<reference evidence="7 8" key="1">
    <citation type="journal article" date="2019" name="Commun. Biol.">
        <title>The bagworm genome reveals a unique fibroin gene that provides high tensile strength.</title>
        <authorList>
            <person name="Kono N."/>
            <person name="Nakamura H."/>
            <person name="Ohtoshi R."/>
            <person name="Tomita M."/>
            <person name="Numata K."/>
            <person name="Arakawa K."/>
        </authorList>
    </citation>
    <scope>NUCLEOTIDE SEQUENCE [LARGE SCALE GENOMIC DNA]</scope>
</reference>
<dbReference type="PANTHER" id="PTHR19303">
    <property type="entry name" value="TRANSPOSON"/>
    <property type="match status" value="1"/>
</dbReference>
<feature type="domain" description="HTH psq-type" evidence="5">
    <location>
        <begin position="1"/>
        <end position="52"/>
    </location>
</feature>
<dbReference type="PROSITE" id="PS51253">
    <property type="entry name" value="HTH_CENPB"/>
    <property type="match status" value="1"/>
</dbReference>
<proteinExistence type="predicted"/>
<accession>A0A4C1VV30</accession>
<evidence type="ECO:0000259" key="5">
    <source>
        <dbReference type="PROSITE" id="PS50960"/>
    </source>
</evidence>
<dbReference type="STRING" id="151549.A0A4C1VV30"/>
<dbReference type="OrthoDB" id="125347at2759"/>
<evidence type="ECO:0000313" key="8">
    <source>
        <dbReference type="Proteomes" id="UP000299102"/>
    </source>
</evidence>
<dbReference type="Proteomes" id="UP000299102">
    <property type="component" value="Unassembled WGS sequence"/>
</dbReference>
<evidence type="ECO:0000256" key="4">
    <source>
        <dbReference type="PROSITE-ProRule" id="PRU00320"/>
    </source>
</evidence>
<organism evidence="7 8">
    <name type="scientific">Eumeta variegata</name>
    <name type="common">Bagworm moth</name>
    <name type="synonym">Eumeta japonica</name>
    <dbReference type="NCBI Taxonomy" id="151549"/>
    <lineage>
        <taxon>Eukaryota</taxon>
        <taxon>Metazoa</taxon>
        <taxon>Ecdysozoa</taxon>
        <taxon>Arthropoda</taxon>
        <taxon>Hexapoda</taxon>
        <taxon>Insecta</taxon>
        <taxon>Pterygota</taxon>
        <taxon>Neoptera</taxon>
        <taxon>Endopterygota</taxon>
        <taxon>Lepidoptera</taxon>
        <taxon>Glossata</taxon>
        <taxon>Ditrysia</taxon>
        <taxon>Tineoidea</taxon>
        <taxon>Psychidae</taxon>
        <taxon>Oiketicinae</taxon>
        <taxon>Eumeta</taxon>
    </lineage>
</organism>
<sequence length="199" mass="22850">MSTKRKLRTLTLREKIEVIKAVKSGLKKKDVAAQYGLPASTLSTIIKNEDEILLRYELSSNLSCKRRRLVQFPDLEKCLLTWLKRCRNKKISVSGPILREKAKEFSKSLGHRSFRASNGWLSNFKKRHAHLFKKICGENARVNNEKEGPEALESDMNLEADWTKHHNIDIKFEDEIGDDGLVTTKTLNDAVFINIVNKI</sequence>
<comment type="caution">
    <text evidence="7">The sequence shown here is derived from an EMBL/GenBank/DDBJ whole genome shotgun (WGS) entry which is preliminary data.</text>
</comment>
<dbReference type="PROSITE" id="PS50960">
    <property type="entry name" value="HTH_PSQ"/>
    <property type="match status" value="1"/>
</dbReference>
<protein>
    <submittedName>
        <fullName evidence="7">Tigger transposable element-derived protein 4</fullName>
    </submittedName>
</protein>
<evidence type="ECO:0000259" key="6">
    <source>
        <dbReference type="PROSITE" id="PS51253"/>
    </source>
</evidence>
<dbReference type="InterPro" id="IPR009057">
    <property type="entry name" value="Homeodomain-like_sf"/>
</dbReference>
<dbReference type="Pfam" id="PF03221">
    <property type="entry name" value="HTH_Tnp_Tc5"/>
    <property type="match status" value="1"/>
</dbReference>
<dbReference type="SMART" id="SM00674">
    <property type="entry name" value="CENPB"/>
    <property type="match status" value="1"/>
</dbReference>
<keyword evidence="8" id="KW-1185">Reference proteome</keyword>
<feature type="DNA-binding region" description="H-T-H motif" evidence="4">
    <location>
        <begin position="28"/>
        <end position="48"/>
    </location>
</feature>